<organism evidence="8 9">
    <name type="scientific">Fusarium coffeatum</name>
    <dbReference type="NCBI Taxonomy" id="231269"/>
    <lineage>
        <taxon>Eukaryota</taxon>
        <taxon>Fungi</taxon>
        <taxon>Dikarya</taxon>
        <taxon>Ascomycota</taxon>
        <taxon>Pezizomycotina</taxon>
        <taxon>Sordariomycetes</taxon>
        <taxon>Hypocreomycetidae</taxon>
        <taxon>Hypocreales</taxon>
        <taxon>Nectriaceae</taxon>
        <taxon>Fusarium</taxon>
        <taxon>Fusarium incarnatum-equiseti species complex</taxon>
    </lineage>
</organism>
<sequence length="267" mass="30284">MNQYLSMDQSPASLIDQGCDFGNFNPEPTTLWSPWYLAGDANFHGGFPMHQDDSRHGSLDMGHYIPELSHDPHSNTFWAHDSMASQPPPIPISDSTQHERSSSIAESSIRRSSTKSEAKKRKSIYTEDTTLSPPSRRGSTRKPHAHRESLTEIDMNIQEESPPSEVDTQARKKLRERNRRAAIKVRTKKKVQEENLETAERDMEMRHRELSASVKGLTDEIHHLKMQLLQHVGCDCALIQEYITGEANRYVQDISGESAHSHTTRAS</sequence>
<feature type="coiled-coil region" evidence="5">
    <location>
        <begin position="182"/>
        <end position="209"/>
    </location>
</feature>
<feature type="domain" description="BZIP" evidence="7">
    <location>
        <begin position="168"/>
        <end position="231"/>
    </location>
</feature>
<protein>
    <recommendedName>
        <fullName evidence="7">BZIP domain-containing protein</fullName>
    </recommendedName>
</protein>
<dbReference type="RefSeq" id="XP_031016373.1">
    <property type="nucleotide sequence ID" value="XM_031159490.1"/>
</dbReference>
<feature type="compositionally biased region" description="Low complexity" evidence="6">
    <location>
        <begin position="102"/>
        <end position="111"/>
    </location>
</feature>
<gene>
    <name evidence="8" type="ORF">FIESC28_05343</name>
</gene>
<keyword evidence="4" id="KW-0539">Nucleus</keyword>
<dbReference type="GeneID" id="41994786"/>
<dbReference type="InterPro" id="IPR046347">
    <property type="entry name" value="bZIP_sf"/>
</dbReference>
<dbReference type="InterPro" id="IPR004827">
    <property type="entry name" value="bZIP"/>
</dbReference>
<dbReference type="GO" id="GO:0003700">
    <property type="term" value="F:DNA-binding transcription factor activity"/>
    <property type="evidence" value="ECO:0007669"/>
    <property type="project" value="InterPro"/>
</dbReference>
<dbReference type="PANTHER" id="PTHR19304">
    <property type="entry name" value="CYCLIC-AMP RESPONSE ELEMENT BINDING PROTEIN"/>
    <property type="match status" value="1"/>
</dbReference>
<comment type="subcellular location">
    <subcellularLocation>
        <location evidence="1">Nucleus</location>
    </subcellularLocation>
</comment>
<dbReference type="Proteomes" id="UP000253153">
    <property type="component" value="Unassembled WGS sequence"/>
</dbReference>
<keyword evidence="2" id="KW-0805">Transcription regulation</keyword>
<evidence type="ECO:0000259" key="7">
    <source>
        <dbReference type="PROSITE" id="PS50217"/>
    </source>
</evidence>
<dbReference type="Gene3D" id="1.20.5.170">
    <property type="match status" value="1"/>
</dbReference>
<comment type="caution">
    <text evidence="8">The sequence shown here is derived from an EMBL/GenBank/DDBJ whole genome shotgun (WGS) entry which is preliminary data.</text>
</comment>
<dbReference type="CDD" id="cd14687">
    <property type="entry name" value="bZIP_ATF2"/>
    <property type="match status" value="1"/>
</dbReference>
<evidence type="ECO:0000256" key="5">
    <source>
        <dbReference type="SAM" id="Coils"/>
    </source>
</evidence>
<accession>A0A366RSM3</accession>
<evidence type="ECO:0000256" key="2">
    <source>
        <dbReference type="ARBA" id="ARBA00023015"/>
    </source>
</evidence>
<feature type="region of interest" description="Disordered" evidence="6">
    <location>
        <begin position="75"/>
        <end position="169"/>
    </location>
</feature>
<keyword evidence="9" id="KW-1185">Reference proteome</keyword>
<evidence type="ECO:0000313" key="8">
    <source>
        <dbReference type="EMBL" id="RBR20064.1"/>
    </source>
</evidence>
<dbReference type="PROSITE" id="PS50217">
    <property type="entry name" value="BZIP"/>
    <property type="match status" value="1"/>
</dbReference>
<evidence type="ECO:0000256" key="6">
    <source>
        <dbReference type="SAM" id="MobiDB-lite"/>
    </source>
</evidence>
<dbReference type="EMBL" id="QKXC01000108">
    <property type="protein sequence ID" value="RBR20064.1"/>
    <property type="molecule type" value="Genomic_DNA"/>
</dbReference>
<dbReference type="AlphaFoldDB" id="A0A366RSM3"/>
<dbReference type="GO" id="GO:0005634">
    <property type="term" value="C:nucleus"/>
    <property type="evidence" value="ECO:0007669"/>
    <property type="project" value="UniProtKB-SubCell"/>
</dbReference>
<reference evidence="8 9" key="1">
    <citation type="submission" date="2018-06" db="EMBL/GenBank/DDBJ databases">
        <title>Fusarium incarnatum-equiseti species complex species 28.</title>
        <authorList>
            <person name="Gardiner D.M."/>
        </authorList>
    </citation>
    <scope>NUCLEOTIDE SEQUENCE [LARGE SCALE GENOMIC DNA]</scope>
    <source>
        <strain evidence="8 9">FIESC_28</strain>
    </source>
</reference>
<evidence type="ECO:0000256" key="3">
    <source>
        <dbReference type="ARBA" id="ARBA00023163"/>
    </source>
</evidence>
<dbReference type="OrthoDB" id="295274at2759"/>
<dbReference type="InterPro" id="IPR051027">
    <property type="entry name" value="bZIP_transcription_factors"/>
</dbReference>
<proteinExistence type="predicted"/>
<dbReference type="PROSITE" id="PS00036">
    <property type="entry name" value="BZIP_BASIC"/>
    <property type="match status" value="1"/>
</dbReference>
<evidence type="ECO:0000256" key="4">
    <source>
        <dbReference type="ARBA" id="ARBA00023242"/>
    </source>
</evidence>
<dbReference type="SUPFAM" id="SSF57959">
    <property type="entry name" value="Leucine zipper domain"/>
    <property type="match status" value="1"/>
</dbReference>
<evidence type="ECO:0000256" key="1">
    <source>
        <dbReference type="ARBA" id="ARBA00004123"/>
    </source>
</evidence>
<dbReference type="SMART" id="SM00338">
    <property type="entry name" value="BRLZ"/>
    <property type="match status" value="1"/>
</dbReference>
<keyword evidence="3" id="KW-0804">Transcription</keyword>
<name>A0A366RSM3_9HYPO</name>
<evidence type="ECO:0000313" key="9">
    <source>
        <dbReference type="Proteomes" id="UP000253153"/>
    </source>
</evidence>
<keyword evidence="5" id="KW-0175">Coiled coil</keyword>